<dbReference type="PROSITE" id="PS51671">
    <property type="entry name" value="ACT"/>
    <property type="match status" value="1"/>
</dbReference>
<feature type="binding site" evidence="16">
    <location>
        <position position="184"/>
    </location>
    <ligand>
        <name>ATP</name>
        <dbReference type="ChEBI" id="CHEBI:30616"/>
    </ligand>
</feature>
<evidence type="ECO:0000256" key="13">
    <source>
        <dbReference type="ARBA" id="ARBA00023154"/>
    </source>
</evidence>
<accession>A0A3A9K9E7</accession>
<feature type="binding site" evidence="16">
    <location>
        <begin position="7"/>
        <end position="10"/>
    </location>
    <ligand>
        <name>ATP</name>
        <dbReference type="ChEBI" id="CHEBI:30616"/>
    </ligand>
</feature>
<dbReference type="Proteomes" id="UP000281498">
    <property type="component" value="Unassembled WGS sequence"/>
</dbReference>
<feature type="domain" description="ACT" evidence="19">
    <location>
        <begin position="264"/>
        <end position="347"/>
    </location>
</feature>
<evidence type="ECO:0000256" key="5">
    <source>
        <dbReference type="ARBA" id="ARBA00010122"/>
    </source>
</evidence>
<keyword evidence="8" id="KW-0677">Repeat</keyword>
<comment type="pathway">
    <text evidence="2 18">Amino-acid biosynthesis; L-lysine biosynthesis via DAP pathway; (S)-tetrahydrodipicolinate from L-aspartate: step 1/4.</text>
</comment>
<comment type="pathway">
    <text evidence="3 18">Amino-acid biosynthesis; L-methionine biosynthesis via de novo pathway; L-homoserine from L-aspartate: step 1/3.</text>
</comment>
<dbReference type="NCBIfam" id="TIGR00656">
    <property type="entry name" value="asp_kin_monofn"/>
    <property type="match status" value="1"/>
</dbReference>
<keyword evidence="10 17" id="KW-0418">Kinase</keyword>
<keyword evidence="13" id="KW-0457">Lysine biosynthesis</keyword>
<dbReference type="NCBIfam" id="TIGR00657">
    <property type="entry name" value="asp_kinases"/>
    <property type="match status" value="1"/>
</dbReference>
<evidence type="ECO:0000256" key="14">
    <source>
        <dbReference type="ARBA" id="ARBA00047872"/>
    </source>
</evidence>
<keyword evidence="11 16" id="KW-0067">ATP-binding</keyword>
<dbReference type="CDD" id="cd04923">
    <property type="entry name" value="ACT_AK-LysC-DapG-like_2"/>
    <property type="match status" value="1"/>
</dbReference>
<dbReference type="InterPro" id="IPR045865">
    <property type="entry name" value="ACT-like_dom_sf"/>
</dbReference>
<dbReference type="PANTHER" id="PTHR21499:SF68">
    <property type="entry name" value="ASPARTOKINASE 2"/>
    <property type="match status" value="1"/>
</dbReference>
<feature type="binding site" evidence="16">
    <location>
        <position position="47"/>
    </location>
    <ligand>
        <name>substrate</name>
    </ligand>
</feature>
<keyword evidence="12" id="KW-0220">Diaminopimelate biosynthesis</keyword>
<evidence type="ECO:0000256" key="3">
    <source>
        <dbReference type="ARBA" id="ARBA00004986"/>
    </source>
</evidence>
<dbReference type="EMBL" id="PDOE01000007">
    <property type="protein sequence ID" value="RKL66273.1"/>
    <property type="molecule type" value="Genomic_DNA"/>
</dbReference>
<dbReference type="GO" id="GO:0009088">
    <property type="term" value="P:threonine biosynthetic process"/>
    <property type="evidence" value="ECO:0007669"/>
    <property type="project" value="UniProtKB-UniPathway"/>
</dbReference>
<comment type="function">
    <text evidence="1">Catalyzes the phosphorylation of the beta-carboxyl group of aspartic acid with ATP to yield 4-phospho-L-aspartate, which is involved in the branched biosynthetic pathway leading to the biosynthesis of amino acids threonine, isoleucine and methionine.</text>
</comment>
<dbReference type="PANTHER" id="PTHR21499">
    <property type="entry name" value="ASPARTATE KINASE"/>
    <property type="match status" value="1"/>
</dbReference>
<evidence type="ECO:0000256" key="2">
    <source>
        <dbReference type="ARBA" id="ARBA00004766"/>
    </source>
</evidence>
<evidence type="ECO:0000256" key="1">
    <source>
        <dbReference type="ARBA" id="ARBA00003121"/>
    </source>
</evidence>
<feature type="binding site" evidence="16">
    <location>
        <begin position="173"/>
        <end position="174"/>
    </location>
    <ligand>
        <name>ATP</name>
        <dbReference type="ChEBI" id="CHEBI:30616"/>
    </ligand>
</feature>
<dbReference type="AlphaFoldDB" id="A0A3A9K9E7"/>
<evidence type="ECO:0000256" key="17">
    <source>
        <dbReference type="RuleBase" id="RU003448"/>
    </source>
</evidence>
<reference evidence="20 21" key="1">
    <citation type="submission" date="2017-10" db="EMBL/GenBank/DDBJ databases">
        <title>Bacillus sp. nov., a halophilic bacterium isolated from a Keqin Lake.</title>
        <authorList>
            <person name="Wang H."/>
        </authorList>
    </citation>
    <scope>NUCLEOTIDE SEQUENCE [LARGE SCALE GENOMIC DNA]</scope>
    <source>
        <strain evidence="20 21">KCTC 13187</strain>
    </source>
</reference>
<dbReference type="NCBIfam" id="NF005154">
    <property type="entry name" value="PRK06635.1-2"/>
    <property type="match status" value="1"/>
</dbReference>
<dbReference type="GO" id="GO:0005524">
    <property type="term" value="F:ATP binding"/>
    <property type="evidence" value="ECO:0007669"/>
    <property type="project" value="UniProtKB-KW"/>
</dbReference>
<dbReference type="InterPro" id="IPR054352">
    <property type="entry name" value="ACT_Aspartokinase"/>
</dbReference>
<dbReference type="NCBIfam" id="NF005155">
    <property type="entry name" value="PRK06635.1-4"/>
    <property type="match status" value="1"/>
</dbReference>
<keyword evidence="9 16" id="KW-0547">Nucleotide-binding</keyword>
<dbReference type="SUPFAM" id="SSF55021">
    <property type="entry name" value="ACT-like"/>
    <property type="match status" value="2"/>
</dbReference>
<dbReference type="GO" id="GO:0004072">
    <property type="term" value="F:aspartate kinase activity"/>
    <property type="evidence" value="ECO:0007669"/>
    <property type="project" value="UniProtKB-EC"/>
</dbReference>
<dbReference type="PROSITE" id="PS00324">
    <property type="entry name" value="ASPARTOKINASE"/>
    <property type="match status" value="1"/>
</dbReference>
<dbReference type="EC" id="2.7.2.4" evidence="17"/>
<dbReference type="Pfam" id="PF00696">
    <property type="entry name" value="AA_kinase"/>
    <property type="match status" value="1"/>
</dbReference>
<dbReference type="Pfam" id="PF22468">
    <property type="entry name" value="ACT_9"/>
    <property type="match status" value="1"/>
</dbReference>
<comment type="subunit">
    <text evidence="15">Tetramer consisting of 2 isoforms Alpha (catalytic and regulation) and of a homodimer of 2 isoforms Beta (regulation).</text>
</comment>
<gene>
    <name evidence="20" type="ORF">CR203_15370</name>
</gene>
<dbReference type="CDD" id="cd04913">
    <property type="entry name" value="ACT_AKii-LysC-BS-like_1"/>
    <property type="match status" value="1"/>
</dbReference>
<dbReference type="InterPro" id="IPR018042">
    <property type="entry name" value="Aspartate_kinase_CS"/>
</dbReference>
<organism evidence="20 21">
    <name type="scientific">Salipaludibacillus neizhouensis</name>
    <dbReference type="NCBI Taxonomy" id="885475"/>
    <lineage>
        <taxon>Bacteria</taxon>
        <taxon>Bacillati</taxon>
        <taxon>Bacillota</taxon>
        <taxon>Bacilli</taxon>
        <taxon>Bacillales</taxon>
        <taxon>Bacillaceae</taxon>
    </lineage>
</organism>
<evidence type="ECO:0000313" key="20">
    <source>
        <dbReference type="EMBL" id="RKL66273.1"/>
    </source>
</evidence>
<dbReference type="InterPro" id="IPR005260">
    <property type="entry name" value="Asp_kin_monofn"/>
</dbReference>
<evidence type="ECO:0000256" key="6">
    <source>
        <dbReference type="ARBA" id="ARBA00022605"/>
    </source>
</evidence>
<evidence type="ECO:0000256" key="15">
    <source>
        <dbReference type="ARBA" id="ARBA00063835"/>
    </source>
</evidence>
<evidence type="ECO:0000256" key="9">
    <source>
        <dbReference type="ARBA" id="ARBA00022741"/>
    </source>
</evidence>
<dbReference type="FunFam" id="3.30.2130.10:FF:000001">
    <property type="entry name" value="Bifunctional aspartokinase/homoserine dehydrogenase"/>
    <property type="match status" value="1"/>
</dbReference>
<dbReference type="InterPro" id="IPR036393">
    <property type="entry name" value="AceGlu_kinase-like_sf"/>
</dbReference>
<dbReference type="GO" id="GO:0009090">
    <property type="term" value="P:homoserine biosynthetic process"/>
    <property type="evidence" value="ECO:0007669"/>
    <property type="project" value="TreeGrafter"/>
</dbReference>
<evidence type="ECO:0000256" key="10">
    <source>
        <dbReference type="ARBA" id="ARBA00022777"/>
    </source>
</evidence>
<evidence type="ECO:0000256" key="8">
    <source>
        <dbReference type="ARBA" id="ARBA00022737"/>
    </source>
</evidence>
<evidence type="ECO:0000259" key="19">
    <source>
        <dbReference type="PROSITE" id="PS51671"/>
    </source>
</evidence>
<feature type="binding site" evidence="16">
    <location>
        <position position="74"/>
    </location>
    <ligand>
        <name>substrate</name>
    </ligand>
</feature>
<dbReference type="InterPro" id="IPR001341">
    <property type="entry name" value="Asp_kinase"/>
</dbReference>
<comment type="similarity">
    <text evidence="5 17">Belongs to the aspartokinase family.</text>
</comment>
<keyword evidence="6 18" id="KW-0028">Amino-acid biosynthesis</keyword>
<dbReference type="GO" id="GO:0019877">
    <property type="term" value="P:diaminopimelate biosynthetic process"/>
    <property type="evidence" value="ECO:0007669"/>
    <property type="project" value="UniProtKB-KW"/>
</dbReference>
<evidence type="ECO:0000313" key="21">
    <source>
        <dbReference type="Proteomes" id="UP000281498"/>
    </source>
</evidence>
<name>A0A3A9K9E7_9BACI</name>
<keyword evidence="7 17" id="KW-0808">Transferase</keyword>
<dbReference type="InterPro" id="IPR002912">
    <property type="entry name" value="ACT_dom"/>
</dbReference>
<comment type="catalytic activity">
    <reaction evidence="14 17">
        <text>L-aspartate + ATP = 4-phospho-L-aspartate + ADP</text>
        <dbReference type="Rhea" id="RHEA:23776"/>
        <dbReference type="ChEBI" id="CHEBI:29991"/>
        <dbReference type="ChEBI" id="CHEBI:30616"/>
        <dbReference type="ChEBI" id="CHEBI:57535"/>
        <dbReference type="ChEBI" id="CHEBI:456216"/>
        <dbReference type="EC" id="2.7.2.4"/>
    </reaction>
</comment>
<comment type="pathway">
    <text evidence="4 18">Amino-acid biosynthesis; L-threonine biosynthesis; L-threonine from L-aspartate: step 1/5.</text>
</comment>
<dbReference type="GO" id="GO:0009089">
    <property type="term" value="P:lysine biosynthetic process via diaminopimelate"/>
    <property type="evidence" value="ECO:0007669"/>
    <property type="project" value="UniProtKB-UniPathway"/>
</dbReference>
<dbReference type="RefSeq" id="WP_110939054.1">
    <property type="nucleotide sequence ID" value="NZ_KZ614148.1"/>
</dbReference>
<proteinExistence type="inferred from homology"/>
<evidence type="ECO:0000256" key="18">
    <source>
        <dbReference type="RuleBase" id="RU004249"/>
    </source>
</evidence>
<dbReference type="SUPFAM" id="SSF53633">
    <property type="entry name" value="Carbamate kinase-like"/>
    <property type="match status" value="1"/>
</dbReference>
<evidence type="ECO:0000256" key="7">
    <source>
        <dbReference type="ARBA" id="ARBA00022679"/>
    </source>
</evidence>
<dbReference type="GO" id="GO:0005829">
    <property type="term" value="C:cytosol"/>
    <property type="evidence" value="ECO:0007669"/>
    <property type="project" value="TreeGrafter"/>
</dbReference>
<dbReference type="FunFam" id="3.40.1160.10:FF:000002">
    <property type="entry name" value="Aspartokinase"/>
    <property type="match status" value="1"/>
</dbReference>
<protein>
    <recommendedName>
        <fullName evidence="17">Aspartokinase</fullName>
        <ecNumber evidence="17">2.7.2.4</ecNumber>
    </recommendedName>
</protein>
<dbReference type="UniPathway" id="UPA00051">
    <property type="reaction ID" value="UER00462"/>
</dbReference>
<evidence type="ECO:0000256" key="11">
    <source>
        <dbReference type="ARBA" id="ARBA00022840"/>
    </source>
</evidence>
<evidence type="ECO:0000256" key="4">
    <source>
        <dbReference type="ARBA" id="ARBA00005139"/>
    </source>
</evidence>
<sequence length="414" mass="45189">MGIVVQKYGGTSVGNVDRIKNVAKRVKKTLEEKKKVVVVVSAMGDKTDELVSLMYEVTDHPPKREMDMILTTGEQVSMSLLSAALFELGIPSISFTGWQAGIETESVFGNARIVDIKPERMFESLREGKVVIIAGFQGVTDDMEISTLGRGGSDTTGVAVAAALKADYCEINTDVEGVYSTDPRIVPNARKLPCITHNEMLEMATLGASVIHPRAVELAKIHGVKILVRSSFSDEEGTFIKEENDLEQAIAVTGVAYDTDVIKVEVLKMPNIMGTIAKLFDYLASEKINIDMIVFSEHGHETINVAFSVGIEKGQQTVDQLNKHKSELKFEDAFYEKDVAKISIIGSGMTTNPGVAAKMFKILGDQDIRIKMITTSEIKVSCIIPEDRGIEAVKLLHSAYDLDVEKTANVEGTP</sequence>
<dbReference type="Gene3D" id="3.30.2130.10">
    <property type="entry name" value="VC0802-like"/>
    <property type="match status" value="1"/>
</dbReference>
<dbReference type="UniPathway" id="UPA00050">
    <property type="reaction ID" value="UER00461"/>
</dbReference>
<dbReference type="PIRSF" id="PIRSF000726">
    <property type="entry name" value="Asp_kin"/>
    <property type="match status" value="1"/>
</dbReference>
<dbReference type="UniPathway" id="UPA00034">
    <property type="reaction ID" value="UER00015"/>
</dbReference>
<dbReference type="OrthoDB" id="9799110at2"/>
<dbReference type="Gene3D" id="3.40.1160.10">
    <property type="entry name" value="Acetylglutamate kinase-like"/>
    <property type="match status" value="1"/>
</dbReference>
<comment type="caution">
    <text evidence="20">The sequence shown here is derived from an EMBL/GenBank/DDBJ whole genome shotgun (WGS) entry which is preliminary data.</text>
</comment>
<keyword evidence="21" id="KW-1185">Reference proteome</keyword>
<dbReference type="CDD" id="cd04246">
    <property type="entry name" value="AAK_AK-DapG-like"/>
    <property type="match status" value="1"/>
</dbReference>
<evidence type="ECO:0000256" key="12">
    <source>
        <dbReference type="ARBA" id="ARBA00022915"/>
    </source>
</evidence>
<evidence type="ECO:0000256" key="16">
    <source>
        <dbReference type="PIRSR" id="PIRSR000726-1"/>
    </source>
</evidence>
<dbReference type="InterPro" id="IPR001048">
    <property type="entry name" value="Asp/Glu/Uridylate_kinase"/>
</dbReference>
<feature type="binding site" evidence="16">
    <location>
        <position position="179"/>
    </location>
    <ligand>
        <name>ATP</name>
        <dbReference type="ChEBI" id="CHEBI:30616"/>
    </ligand>
</feature>